<dbReference type="GO" id="GO:0016787">
    <property type="term" value="F:hydrolase activity"/>
    <property type="evidence" value="ECO:0007669"/>
    <property type="project" value="UniProtKB-KW"/>
</dbReference>
<keyword evidence="7" id="KW-0694">RNA-binding</keyword>
<keyword evidence="6" id="KW-0378">Hydrolase</keyword>
<evidence type="ECO:0000313" key="12">
    <source>
        <dbReference type="EMBL" id="CAK5268475.1"/>
    </source>
</evidence>
<dbReference type="SUPFAM" id="SSF53098">
    <property type="entry name" value="Ribonuclease H-like"/>
    <property type="match status" value="1"/>
</dbReference>
<evidence type="ECO:0000259" key="10">
    <source>
        <dbReference type="PROSITE" id="PS50878"/>
    </source>
</evidence>
<evidence type="ECO:0000259" key="11">
    <source>
        <dbReference type="PROSITE" id="PS50994"/>
    </source>
</evidence>
<dbReference type="InterPro" id="IPR041373">
    <property type="entry name" value="RT_RNaseH"/>
</dbReference>
<gene>
    <name evidence="12" type="ORF">MYCIT1_LOCUS11699</name>
</gene>
<comment type="caution">
    <text evidence="12">The sequence shown here is derived from an EMBL/GenBank/DDBJ whole genome shotgun (WGS) entry which is preliminary data.</text>
</comment>
<reference evidence="12" key="1">
    <citation type="submission" date="2023-11" db="EMBL/GenBank/DDBJ databases">
        <authorList>
            <person name="De Vega J J."/>
            <person name="De Vega J J."/>
        </authorList>
    </citation>
    <scope>NUCLEOTIDE SEQUENCE</scope>
</reference>
<feature type="domain" description="Integrase catalytic" evidence="11">
    <location>
        <begin position="854"/>
        <end position="1004"/>
    </location>
</feature>
<dbReference type="PANTHER" id="PTHR37984:SF5">
    <property type="entry name" value="PROTEIN NYNRIN-LIKE"/>
    <property type="match status" value="1"/>
</dbReference>
<dbReference type="Pfam" id="PF08284">
    <property type="entry name" value="RVP_2"/>
    <property type="match status" value="1"/>
</dbReference>
<keyword evidence="2" id="KW-0808">Transferase</keyword>
<evidence type="ECO:0000256" key="7">
    <source>
        <dbReference type="ARBA" id="ARBA00022884"/>
    </source>
</evidence>
<feature type="non-terminal residue" evidence="12">
    <location>
        <position position="1"/>
    </location>
</feature>
<dbReference type="Proteomes" id="UP001295794">
    <property type="component" value="Unassembled WGS sequence"/>
</dbReference>
<dbReference type="PANTHER" id="PTHR37984">
    <property type="entry name" value="PROTEIN CBG26694"/>
    <property type="match status" value="1"/>
</dbReference>
<protein>
    <recommendedName>
        <fullName evidence="1">RNA-directed DNA polymerase</fullName>
        <ecNumber evidence="1">2.7.7.49</ecNumber>
    </recommendedName>
</protein>
<dbReference type="Gene3D" id="3.10.10.10">
    <property type="entry name" value="HIV Type 1 Reverse Transcriptase, subunit A, domain 1"/>
    <property type="match status" value="1"/>
</dbReference>
<evidence type="ECO:0000256" key="6">
    <source>
        <dbReference type="ARBA" id="ARBA00022801"/>
    </source>
</evidence>
<dbReference type="GO" id="GO:0004519">
    <property type="term" value="F:endonuclease activity"/>
    <property type="evidence" value="ECO:0007669"/>
    <property type="project" value="UniProtKB-KW"/>
</dbReference>
<evidence type="ECO:0000256" key="1">
    <source>
        <dbReference type="ARBA" id="ARBA00012493"/>
    </source>
</evidence>
<evidence type="ECO:0000256" key="2">
    <source>
        <dbReference type="ARBA" id="ARBA00022679"/>
    </source>
</evidence>
<dbReference type="Pfam" id="PF17917">
    <property type="entry name" value="RT_RNaseH"/>
    <property type="match status" value="1"/>
</dbReference>
<dbReference type="GO" id="GO:0003964">
    <property type="term" value="F:RNA-directed DNA polymerase activity"/>
    <property type="evidence" value="ECO:0007669"/>
    <property type="project" value="UniProtKB-KW"/>
</dbReference>
<dbReference type="InterPro" id="IPR041588">
    <property type="entry name" value="Integrase_H2C2"/>
</dbReference>
<evidence type="ECO:0000256" key="9">
    <source>
        <dbReference type="SAM" id="MobiDB-lite"/>
    </source>
</evidence>
<dbReference type="PROSITE" id="PS50878">
    <property type="entry name" value="RT_POL"/>
    <property type="match status" value="1"/>
</dbReference>
<sequence length="1004" mass="115589">NSLHLPLEIESTDNAVKLSLKGLVDCGATSDFIDLAYVLENHLPVRRLTQPIPVYNVDGTPNKAGSIREVADVVLRYQGHSERVQVAVTRLGKQQLILGYSWLRKHNPEINWDTQEVKMSRCPSGCSTCREELREERQSARTAARVLRTIQQGPVPSICAVDVEDHEDEEMPELLPDSDDYDPEDVEEDDDSLEAGDRIFCTRFNPSENIRATSTVSQRLAEAFAKNSAPPRDSIPEWAREFEDVFSKESFDNLPERRPWDHAIELVPDAKPTNCKVYPISPLEQKQLDSFIEEGMATGRIRPSKLPMASPVFFVKKKDGSLRFVQDYRALNAMTVKNRYLLPLINDLINKLKGARFFTKLDVRWGFNNVRIRQGNEWKAAFRTNRGLFEPLVMYFGLTNCPATFQTMMNDILQDLILSGDVMVYLDNILIAHSDIHRHREIVNEVLRRLHENKLYLRAEKCEFKMLSIKYLGVIISHNHVEMDPVKVAGVVEWPAPANKKEVQQFLGFTNFYWRFIWDFLHVARPLFDLTKKDVAWTWGANKAAAFLALKNTVTSTPVLQLPDASRSYCLKADSSDFATGAVILQQSPMDDKWHPVAFFSKSLNEVQRNYEIHDKEMLAIVRALEEWRHFLKGTKHPVEIWTNHKNLEYFRKAQNLNRFQARWSLYLSRFNFTLHHQPGRLMGCLDALSCRPDHGVASDNADVTLLRPELFHVRALEGLTVSGPEAPLLRDIWEALTGTPNMEEPIVLAAHELLKERRVRSARAAEWRKEGGLLYFRGKLVVPRNNDLRRRILKQHHNIRVAGHAGRFKTLELVSRNYWWPQLSRHVGQYVATCDLCCQTKALCQLPIRELHPTEVPLERWEAVSVDFIVHLPDAHGYDAIMVVVDMLGKRSHFIECHTRLSGEGAARLFYKNVWRHHGLPSKYVSDRGSQFIAEFTQELWKLVGVSSAMSTAWHPQTDGQTERVNQELEQFLRIFTSYNQDNWDATSATASRPEWQKPSRHW</sequence>
<dbReference type="PROSITE" id="PS50994">
    <property type="entry name" value="INTEGRASE"/>
    <property type="match status" value="1"/>
</dbReference>
<dbReference type="FunFam" id="3.30.70.270:FF:000020">
    <property type="entry name" value="Transposon Tf2-6 polyprotein-like Protein"/>
    <property type="match status" value="1"/>
</dbReference>
<dbReference type="Pfam" id="PF17921">
    <property type="entry name" value="Integrase_H2C2"/>
    <property type="match status" value="1"/>
</dbReference>
<dbReference type="InterPro" id="IPR036397">
    <property type="entry name" value="RNaseH_sf"/>
</dbReference>
<accession>A0AAD2H5M2</accession>
<dbReference type="SUPFAM" id="SSF50630">
    <property type="entry name" value="Acid proteases"/>
    <property type="match status" value="1"/>
</dbReference>
<name>A0AAD2H5M2_9AGAR</name>
<proteinExistence type="predicted"/>
<dbReference type="Gene3D" id="3.10.20.370">
    <property type="match status" value="1"/>
</dbReference>
<dbReference type="Gene3D" id="1.10.340.70">
    <property type="match status" value="1"/>
</dbReference>
<organism evidence="12 13">
    <name type="scientific">Mycena citricolor</name>
    <dbReference type="NCBI Taxonomy" id="2018698"/>
    <lineage>
        <taxon>Eukaryota</taxon>
        <taxon>Fungi</taxon>
        <taxon>Dikarya</taxon>
        <taxon>Basidiomycota</taxon>
        <taxon>Agaricomycotina</taxon>
        <taxon>Agaricomycetes</taxon>
        <taxon>Agaricomycetidae</taxon>
        <taxon>Agaricales</taxon>
        <taxon>Marasmiineae</taxon>
        <taxon>Mycenaceae</taxon>
        <taxon>Mycena</taxon>
    </lineage>
</organism>
<dbReference type="Gene3D" id="3.30.420.10">
    <property type="entry name" value="Ribonuclease H-like superfamily/Ribonuclease H"/>
    <property type="match status" value="1"/>
</dbReference>
<dbReference type="Gene3D" id="2.40.70.10">
    <property type="entry name" value="Acid Proteases"/>
    <property type="match status" value="1"/>
</dbReference>
<dbReference type="FunFam" id="3.10.20.370:FF:000001">
    <property type="entry name" value="Retrovirus-related Pol polyprotein from transposon 17.6-like protein"/>
    <property type="match status" value="1"/>
</dbReference>
<dbReference type="SUPFAM" id="SSF56672">
    <property type="entry name" value="DNA/RNA polymerases"/>
    <property type="match status" value="1"/>
</dbReference>
<dbReference type="GO" id="GO:0005634">
    <property type="term" value="C:nucleus"/>
    <property type="evidence" value="ECO:0007669"/>
    <property type="project" value="UniProtKB-ARBA"/>
</dbReference>
<evidence type="ECO:0000256" key="5">
    <source>
        <dbReference type="ARBA" id="ARBA00022759"/>
    </source>
</evidence>
<dbReference type="CDD" id="cd01647">
    <property type="entry name" value="RT_LTR"/>
    <property type="match status" value="1"/>
</dbReference>
<keyword evidence="5" id="KW-0255">Endonuclease</keyword>
<dbReference type="FunFam" id="1.10.340.70:FF:000001">
    <property type="entry name" value="Retrovirus-related Pol polyprotein from transposon gypsy-like Protein"/>
    <property type="match status" value="1"/>
</dbReference>
<dbReference type="InterPro" id="IPR043502">
    <property type="entry name" value="DNA/RNA_pol_sf"/>
</dbReference>
<evidence type="ECO:0000256" key="3">
    <source>
        <dbReference type="ARBA" id="ARBA00022695"/>
    </source>
</evidence>
<keyword evidence="13" id="KW-1185">Reference proteome</keyword>
<dbReference type="InterPro" id="IPR000477">
    <property type="entry name" value="RT_dom"/>
</dbReference>
<dbReference type="GO" id="GO:0015074">
    <property type="term" value="P:DNA integration"/>
    <property type="evidence" value="ECO:0007669"/>
    <property type="project" value="InterPro"/>
</dbReference>
<dbReference type="EC" id="2.7.7.49" evidence="1"/>
<dbReference type="EMBL" id="CAVNYO010000138">
    <property type="protein sequence ID" value="CAK5268475.1"/>
    <property type="molecule type" value="Genomic_DNA"/>
</dbReference>
<dbReference type="InterPro" id="IPR001584">
    <property type="entry name" value="Integrase_cat-core"/>
</dbReference>
<keyword evidence="3" id="KW-0548">Nucleotidyltransferase</keyword>
<dbReference type="InterPro" id="IPR012337">
    <property type="entry name" value="RNaseH-like_sf"/>
</dbReference>
<dbReference type="CDD" id="cd09274">
    <property type="entry name" value="RNase_HI_RT_Ty3"/>
    <property type="match status" value="1"/>
</dbReference>
<keyword evidence="4" id="KW-0540">Nuclease</keyword>
<dbReference type="Pfam" id="PF00078">
    <property type="entry name" value="RVT_1"/>
    <property type="match status" value="1"/>
</dbReference>
<dbReference type="Gene3D" id="3.30.70.270">
    <property type="match status" value="2"/>
</dbReference>
<feature type="domain" description="Reverse transcriptase" evidence="10">
    <location>
        <begin position="296"/>
        <end position="476"/>
    </location>
</feature>
<dbReference type="InterPro" id="IPR021109">
    <property type="entry name" value="Peptidase_aspartic_dom_sf"/>
</dbReference>
<dbReference type="GO" id="GO:0003723">
    <property type="term" value="F:RNA binding"/>
    <property type="evidence" value="ECO:0007669"/>
    <property type="project" value="UniProtKB-KW"/>
</dbReference>
<evidence type="ECO:0000256" key="4">
    <source>
        <dbReference type="ARBA" id="ARBA00022722"/>
    </source>
</evidence>
<evidence type="ECO:0000256" key="8">
    <source>
        <dbReference type="ARBA" id="ARBA00022918"/>
    </source>
</evidence>
<feature type="region of interest" description="Disordered" evidence="9">
    <location>
        <begin position="165"/>
        <end position="192"/>
    </location>
</feature>
<evidence type="ECO:0000313" key="13">
    <source>
        <dbReference type="Proteomes" id="UP001295794"/>
    </source>
</evidence>
<dbReference type="AlphaFoldDB" id="A0AAD2H5M2"/>
<dbReference type="InterPro" id="IPR043128">
    <property type="entry name" value="Rev_trsase/Diguanyl_cyclase"/>
</dbReference>
<dbReference type="InterPro" id="IPR050951">
    <property type="entry name" value="Retrovirus_Pol_polyprotein"/>
</dbReference>
<keyword evidence="8" id="KW-0695">RNA-directed DNA polymerase</keyword>
<dbReference type="CDD" id="cd00303">
    <property type="entry name" value="retropepsin_like"/>
    <property type="match status" value="1"/>
</dbReference>